<name>A0A9D2PYA8_9MICO</name>
<evidence type="ECO:0008006" key="3">
    <source>
        <dbReference type="Google" id="ProtNLM"/>
    </source>
</evidence>
<dbReference type="Proteomes" id="UP000823854">
    <property type="component" value="Unassembled WGS sequence"/>
</dbReference>
<comment type="caution">
    <text evidence="1">The sequence shown here is derived from an EMBL/GenBank/DDBJ whole genome shotgun (WGS) entry which is preliminary data.</text>
</comment>
<dbReference type="EMBL" id="DWWC01000044">
    <property type="protein sequence ID" value="HJC68483.1"/>
    <property type="molecule type" value="Genomic_DNA"/>
</dbReference>
<feature type="non-terminal residue" evidence="1">
    <location>
        <position position="200"/>
    </location>
</feature>
<dbReference type="AlphaFoldDB" id="A0A9D2PYA8"/>
<evidence type="ECO:0000313" key="2">
    <source>
        <dbReference type="Proteomes" id="UP000823854"/>
    </source>
</evidence>
<reference evidence="1" key="2">
    <citation type="submission" date="2021-04" db="EMBL/GenBank/DDBJ databases">
        <authorList>
            <person name="Gilroy R."/>
        </authorList>
    </citation>
    <scope>NUCLEOTIDE SEQUENCE</scope>
    <source>
        <strain evidence="1">CHK130-7132</strain>
    </source>
</reference>
<evidence type="ECO:0000313" key="1">
    <source>
        <dbReference type="EMBL" id="HJC68483.1"/>
    </source>
</evidence>
<reference evidence="1" key="1">
    <citation type="journal article" date="2021" name="PeerJ">
        <title>Extensive microbial diversity within the chicken gut microbiome revealed by metagenomics and culture.</title>
        <authorList>
            <person name="Gilroy R."/>
            <person name="Ravi A."/>
            <person name="Getino M."/>
            <person name="Pursley I."/>
            <person name="Horton D.L."/>
            <person name="Alikhan N.F."/>
            <person name="Baker D."/>
            <person name="Gharbi K."/>
            <person name="Hall N."/>
            <person name="Watson M."/>
            <person name="Adriaenssens E.M."/>
            <person name="Foster-Nyarko E."/>
            <person name="Jarju S."/>
            <person name="Secka A."/>
            <person name="Antonio M."/>
            <person name="Oren A."/>
            <person name="Chaudhuri R.R."/>
            <person name="La Ragione R."/>
            <person name="Hildebrand F."/>
            <person name="Pallen M.J."/>
        </authorList>
    </citation>
    <scope>NUCLEOTIDE SEQUENCE</scope>
    <source>
        <strain evidence="1">CHK130-7132</strain>
    </source>
</reference>
<accession>A0A9D2PYA8</accession>
<gene>
    <name evidence="1" type="ORF">H9932_02235</name>
</gene>
<protein>
    <recommendedName>
        <fullName evidence="3">AbiEi antitoxin C-terminal domain-containing protein</fullName>
    </recommendedName>
</protein>
<organism evidence="1 2">
    <name type="scientific">Candidatus Brachybacterium intestinipullorum</name>
    <dbReference type="NCBI Taxonomy" id="2838512"/>
    <lineage>
        <taxon>Bacteria</taxon>
        <taxon>Bacillati</taxon>
        <taxon>Actinomycetota</taxon>
        <taxon>Actinomycetes</taxon>
        <taxon>Micrococcales</taxon>
        <taxon>Dermabacteraceae</taxon>
        <taxon>Brachybacterium</taxon>
    </lineage>
</organism>
<proteinExistence type="predicted"/>
<sequence length="200" mass="21322">MITSAARPIGLCAAWSHHAAELALALGGDLQRWEETPTTAAMVGRGELARLRPGIFLPPDLLDSAVRRALAVGCALGEHLQPHHVIAGPTAAWVHLGGIPPAPLELLSPSHRGVLAGVVQRHARLAPGEIDTLGGAPVTTPRRTAVDLLRFSPEETARPLLRGLERAGLVEAEEVRAHLHRLHRHPGVQAARERLARILG</sequence>